<protein>
    <submittedName>
        <fullName evidence="4">Extracellular solute-binding protein</fullName>
    </submittedName>
</protein>
<keyword evidence="3" id="KW-0732">Signal</keyword>
<reference evidence="4 5" key="1">
    <citation type="journal article" date="2019" name="Int. J. Syst. Evol. Microbiol.">
        <title>The Global Catalogue of Microorganisms (GCM) 10K type strain sequencing project: providing services to taxonomists for standard genome sequencing and annotation.</title>
        <authorList>
            <consortium name="The Broad Institute Genomics Platform"/>
            <consortium name="The Broad Institute Genome Sequencing Center for Infectious Disease"/>
            <person name="Wu L."/>
            <person name="Ma J."/>
        </authorList>
    </citation>
    <scope>NUCLEOTIDE SEQUENCE [LARGE SCALE GENOMIC DNA]</scope>
    <source>
        <strain evidence="4 5">JCM 9933</strain>
    </source>
</reference>
<accession>A0ABN1GBR8</accession>
<name>A0ABN1GBR8_9PROT</name>
<comment type="similarity">
    <text evidence="2">Belongs to the bacterial solute-binding protein 1 family.</text>
</comment>
<evidence type="ECO:0000256" key="2">
    <source>
        <dbReference type="ARBA" id="ARBA00008520"/>
    </source>
</evidence>
<feature type="signal peptide" evidence="3">
    <location>
        <begin position="1"/>
        <end position="25"/>
    </location>
</feature>
<comment type="subcellular location">
    <subcellularLocation>
        <location evidence="1">Periplasm</location>
    </subcellularLocation>
</comment>
<dbReference type="InterPro" id="IPR006311">
    <property type="entry name" value="TAT_signal"/>
</dbReference>
<gene>
    <name evidence="4" type="ORF">GCM10009416_51220</name>
</gene>
<dbReference type="EMBL" id="BAAAFZ010000125">
    <property type="protein sequence ID" value="GAA0608183.1"/>
    <property type="molecule type" value="Genomic_DNA"/>
</dbReference>
<dbReference type="Proteomes" id="UP001501588">
    <property type="component" value="Unassembled WGS sequence"/>
</dbReference>
<dbReference type="InterPro" id="IPR050490">
    <property type="entry name" value="Bact_solute-bd_prot1"/>
</dbReference>
<feature type="chain" id="PRO_5046175949" evidence="3">
    <location>
        <begin position="26"/>
        <end position="454"/>
    </location>
</feature>
<dbReference type="SUPFAM" id="SSF53850">
    <property type="entry name" value="Periplasmic binding protein-like II"/>
    <property type="match status" value="1"/>
</dbReference>
<dbReference type="RefSeq" id="WP_343898318.1">
    <property type="nucleotide sequence ID" value="NZ_BAAAFZ010000125.1"/>
</dbReference>
<dbReference type="PANTHER" id="PTHR43649:SF30">
    <property type="entry name" value="ABC TRANSPORTER SUBSTRATE-BINDING PROTEIN"/>
    <property type="match status" value="1"/>
</dbReference>
<comment type="caution">
    <text evidence="4">The sequence shown here is derived from an EMBL/GenBank/DDBJ whole genome shotgun (WGS) entry which is preliminary data.</text>
</comment>
<evidence type="ECO:0000313" key="4">
    <source>
        <dbReference type="EMBL" id="GAA0608183.1"/>
    </source>
</evidence>
<dbReference type="PANTHER" id="PTHR43649">
    <property type="entry name" value="ARABINOSE-BINDING PROTEIN-RELATED"/>
    <property type="match status" value="1"/>
</dbReference>
<sequence length="454" mass="49795">MAASGIGRRAALRAGAGVFAGGALAAPMVHAQGTGGRLALGFWDHWVGAAANDAIRAVVNDWAQKNRVEVVLDFITSVGNKNLITIAAEAQARQGHDILSFPTWEIHNHHRQLEPVDDVMGRLGQKYGAVNEASEYLAKIGGKWMAVPQTVGSQFKGSAARIDLMKQHAGIDVQAMYPAENRLGPGADQWNWETFLTAAQKCKDAGFPFALPAGTFTDATDWIGAMFRSYGADLVDAKGNITIRNNDKVRQVMDYAKRLFQHIPNEMFAADDATNNRALISGRSALIFNPPSAWAVAKRDAPDVARNVWHFPSPMGPAGHPVPHLPYFYGIWSFSRNKPTAKVLLEHLSQTEQVQKLVEASSGYDIPPFASMTEEIRVWRDVEPPRGTVYNYPVRPHHKATPNVAFAPAPAEIAVQMYNQGIQAKMIARMVQNNEPIDRVLGWATQEVEGFKRG</sequence>
<keyword evidence="5" id="KW-1185">Reference proteome</keyword>
<dbReference type="Gene3D" id="3.40.190.10">
    <property type="entry name" value="Periplasmic binding protein-like II"/>
    <property type="match status" value="1"/>
</dbReference>
<dbReference type="InterPro" id="IPR006059">
    <property type="entry name" value="SBP"/>
</dbReference>
<evidence type="ECO:0000256" key="3">
    <source>
        <dbReference type="SAM" id="SignalP"/>
    </source>
</evidence>
<evidence type="ECO:0000313" key="5">
    <source>
        <dbReference type="Proteomes" id="UP001501588"/>
    </source>
</evidence>
<dbReference type="Pfam" id="PF01547">
    <property type="entry name" value="SBP_bac_1"/>
    <property type="match status" value="1"/>
</dbReference>
<organism evidence="4 5">
    <name type="scientific">Craurococcus roseus</name>
    <dbReference type="NCBI Taxonomy" id="77585"/>
    <lineage>
        <taxon>Bacteria</taxon>
        <taxon>Pseudomonadati</taxon>
        <taxon>Pseudomonadota</taxon>
        <taxon>Alphaproteobacteria</taxon>
        <taxon>Acetobacterales</taxon>
        <taxon>Acetobacteraceae</taxon>
        <taxon>Craurococcus</taxon>
    </lineage>
</organism>
<dbReference type="PROSITE" id="PS51318">
    <property type="entry name" value="TAT"/>
    <property type="match status" value="1"/>
</dbReference>
<proteinExistence type="inferred from homology"/>
<evidence type="ECO:0000256" key="1">
    <source>
        <dbReference type="ARBA" id="ARBA00004418"/>
    </source>
</evidence>